<dbReference type="InterPro" id="IPR032466">
    <property type="entry name" value="Metal_Hydrolase"/>
</dbReference>
<dbReference type="Proteomes" id="UP000192656">
    <property type="component" value="Unassembled WGS sequence"/>
</dbReference>
<dbReference type="OrthoDB" id="9787654at2"/>
<dbReference type="Gene3D" id="3.20.20.140">
    <property type="entry name" value="Metal-dependent hydrolases"/>
    <property type="match status" value="1"/>
</dbReference>
<dbReference type="EMBL" id="FWXR01000037">
    <property type="protein sequence ID" value="SMD13455.1"/>
    <property type="molecule type" value="Genomic_DNA"/>
</dbReference>
<comment type="similarity">
    <text evidence="1">Belongs to the metallo-dependent hydrolases superfamily.</text>
</comment>
<sequence length="274" mass="30143">MVIDSHQHFWRISRGDYFWMEDEGAAPLRHDRLPTDLLPMASEGGVEGTVVVQAAPTVDETIFLLELADQAPLIRAVVGWIDLEGDVEAQLSHIAHPKLRGIRPMLQDIEDTDWLSRPAVRDGLAQVADAGLRLDALVKPRHFKVLEALAVDMPNLPIVVDHCAKPVFDGTDPGDDWRQGIAAFAAHDQVVCKLSGLATEFGTGWSAETLRPVFDHVMATFGASRTMWGSDWPVLELAGDYGRWLAVARELAAPLSADEREALFSGTAARFYDI</sequence>
<dbReference type="RefSeq" id="WP_084413024.1">
    <property type="nucleotide sequence ID" value="NZ_FWXR01000037.1"/>
</dbReference>
<feature type="domain" description="Amidohydrolase-related" evidence="2">
    <location>
        <begin position="3"/>
        <end position="274"/>
    </location>
</feature>
<dbReference type="InterPro" id="IPR006680">
    <property type="entry name" value="Amidohydro-rel"/>
</dbReference>
<evidence type="ECO:0000259" key="2">
    <source>
        <dbReference type="Pfam" id="PF04909"/>
    </source>
</evidence>
<protein>
    <submittedName>
        <fullName evidence="3">L-fuconolactonase</fullName>
    </submittedName>
</protein>
<organism evidence="3 4">
    <name type="scientific">Fulvimarina manganoxydans</name>
    <dbReference type="NCBI Taxonomy" id="937218"/>
    <lineage>
        <taxon>Bacteria</taxon>
        <taxon>Pseudomonadati</taxon>
        <taxon>Pseudomonadota</taxon>
        <taxon>Alphaproteobacteria</taxon>
        <taxon>Hyphomicrobiales</taxon>
        <taxon>Aurantimonadaceae</taxon>
        <taxon>Fulvimarina</taxon>
    </lineage>
</organism>
<evidence type="ECO:0000256" key="1">
    <source>
        <dbReference type="ARBA" id="ARBA00038310"/>
    </source>
</evidence>
<reference evidence="3 4" key="1">
    <citation type="submission" date="2017-04" db="EMBL/GenBank/DDBJ databases">
        <authorList>
            <person name="Afonso C.L."/>
            <person name="Miller P.J."/>
            <person name="Scott M.A."/>
            <person name="Spackman E."/>
            <person name="Goraichik I."/>
            <person name="Dimitrov K.M."/>
            <person name="Suarez D.L."/>
            <person name="Swayne D.E."/>
        </authorList>
    </citation>
    <scope>NUCLEOTIDE SEQUENCE [LARGE SCALE GENOMIC DNA]</scope>
    <source>
        <strain evidence="3 4">CGMCC 1.10972</strain>
    </source>
</reference>
<dbReference type="GO" id="GO:0016787">
    <property type="term" value="F:hydrolase activity"/>
    <property type="evidence" value="ECO:0007669"/>
    <property type="project" value="InterPro"/>
</dbReference>
<dbReference type="Pfam" id="PF04909">
    <property type="entry name" value="Amidohydro_2"/>
    <property type="match status" value="1"/>
</dbReference>
<evidence type="ECO:0000313" key="4">
    <source>
        <dbReference type="Proteomes" id="UP000192656"/>
    </source>
</evidence>
<name>A0A1W2EUY2_9HYPH</name>
<dbReference type="SUPFAM" id="SSF51556">
    <property type="entry name" value="Metallo-dependent hydrolases"/>
    <property type="match status" value="1"/>
</dbReference>
<proteinExistence type="inferred from homology"/>
<keyword evidence="4" id="KW-1185">Reference proteome</keyword>
<dbReference type="InterPro" id="IPR052350">
    <property type="entry name" value="Metallo-dep_Lactonases"/>
</dbReference>
<gene>
    <name evidence="3" type="ORF">SAMN06297251_1377</name>
</gene>
<dbReference type="STRING" id="937218.SAMN06297251_1377"/>
<dbReference type="PANTHER" id="PTHR43569">
    <property type="entry name" value="AMIDOHYDROLASE"/>
    <property type="match status" value="1"/>
</dbReference>
<accession>A0A1W2EUY2</accession>
<dbReference type="AlphaFoldDB" id="A0A1W2EUY2"/>
<dbReference type="PANTHER" id="PTHR43569:SF2">
    <property type="entry name" value="AMIDOHYDROLASE-RELATED DOMAIN-CONTAINING PROTEIN"/>
    <property type="match status" value="1"/>
</dbReference>
<evidence type="ECO:0000313" key="3">
    <source>
        <dbReference type="EMBL" id="SMD13455.1"/>
    </source>
</evidence>